<comment type="caution">
    <text evidence="1">The sequence shown here is derived from an EMBL/GenBank/DDBJ whole genome shotgun (WGS) entry which is preliminary data.</text>
</comment>
<evidence type="ECO:0008006" key="3">
    <source>
        <dbReference type="Google" id="ProtNLM"/>
    </source>
</evidence>
<dbReference type="EMBL" id="MU858048">
    <property type="protein sequence ID" value="KAK4219375.1"/>
    <property type="molecule type" value="Genomic_DNA"/>
</dbReference>
<gene>
    <name evidence="1" type="ORF">QBC37DRAFT_409892</name>
</gene>
<reference evidence="1" key="2">
    <citation type="submission" date="2023-05" db="EMBL/GenBank/DDBJ databases">
        <authorList>
            <consortium name="Lawrence Berkeley National Laboratory"/>
            <person name="Steindorff A."/>
            <person name="Hensen N."/>
            <person name="Bonometti L."/>
            <person name="Westerberg I."/>
            <person name="Brannstrom I.O."/>
            <person name="Guillou S."/>
            <person name="Cros-Aarteil S."/>
            <person name="Calhoun S."/>
            <person name="Haridas S."/>
            <person name="Kuo A."/>
            <person name="Mondo S."/>
            <person name="Pangilinan J."/>
            <person name="Riley R."/>
            <person name="Labutti K."/>
            <person name="Andreopoulos B."/>
            <person name="Lipzen A."/>
            <person name="Chen C."/>
            <person name="Yanf M."/>
            <person name="Daum C."/>
            <person name="Ng V."/>
            <person name="Clum A."/>
            <person name="Ohm R."/>
            <person name="Martin F."/>
            <person name="Silar P."/>
            <person name="Natvig D."/>
            <person name="Lalanne C."/>
            <person name="Gautier V."/>
            <person name="Ament-Velasquez S.L."/>
            <person name="Kruys A."/>
            <person name="Hutchinson M.I."/>
            <person name="Powell A.J."/>
            <person name="Barry K."/>
            <person name="Miller A.N."/>
            <person name="Grigoriev I.V."/>
            <person name="Debuchy R."/>
            <person name="Gladieux P."/>
            <person name="Thoren M.H."/>
            <person name="Johannesson H."/>
        </authorList>
    </citation>
    <scope>NUCLEOTIDE SEQUENCE</scope>
    <source>
        <strain evidence="1">PSN293</strain>
    </source>
</reference>
<dbReference type="PANTHER" id="PTHR37015">
    <property type="entry name" value="REVERSE TRANSCRIPTASE DOMAIN-CONTAINING PROTEIN"/>
    <property type="match status" value="1"/>
</dbReference>
<evidence type="ECO:0000313" key="1">
    <source>
        <dbReference type="EMBL" id="KAK4219375.1"/>
    </source>
</evidence>
<evidence type="ECO:0000313" key="2">
    <source>
        <dbReference type="Proteomes" id="UP001301769"/>
    </source>
</evidence>
<accession>A0AAN6YIW4</accession>
<protein>
    <recommendedName>
        <fullName evidence="3">Reverse transcriptase</fullName>
    </recommendedName>
</protein>
<keyword evidence="2" id="KW-1185">Reference proteome</keyword>
<name>A0AAN6YIW4_9PEZI</name>
<reference evidence="1" key="1">
    <citation type="journal article" date="2023" name="Mol. Phylogenet. Evol.">
        <title>Genome-scale phylogeny and comparative genomics of the fungal order Sordariales.</title>
        <authorList>
            <person name="Hensen N."/>
            <person name="Bonometti L."/>
            <person name="Westerberg I."/>
            <person name="Brannstrom I.O."/>
            <person name="Guillou S."/>
            <person name="Cros-Aarteil S."/>
            <person name="Calhoun S."/>
            <person name="Haridas S."/>
            <person name="Kuo A."/>
            <person name="Mondo S."/>
            <person name="Pangilinan J."/>
            <person name="Riley R."/>
            <person name="LaButti K."/>
            <person name="Andreopoulos B."/>
            <person name="Lipzen A."/>
            <person name="Chen C."/>
            <person name="Yan M."/>
            <person name="Daum C."/>
            <person name="Ng V."/>
            <person name="Clum A."/>
            <person name="Steindorff A."/>
            <person name="Ohm R.A."/>
            <person name="Martin F."/>
            <person name="Silar P."/>
            <person name="Natvig D.O."/>
            <person name="Lalanne C."/>
            <person name="Gautier V."/>
            <person name="Ament-Velasquez S.L."/>
            <person name="Kruys A."/>
            <person name="Hutchinson M.I."/>
            <person name="Powell A.J."/>
            <person name="Barry K."/>
            <person name="Miller A.N."/>
            <person name="Grigoriev I.V."/>
            <person name="Debuchy R."/>
            <person name="Gladieux P."/>
            <person name="Hiltunen Thoren M."/>
            <person name="Johannesson H."/>
        </authorList>
    </citation>
    <scope>NUCLEOTIDE SEQUENCE</scope>
    <source>
        <strain evidence="1">PSN293</strain>
    </source>
</reference>
<dbReference type="PANTHER" id="PTHR37015:SF2">
    <property type="entry name" value="REVERSE TRANSCRIPTASE DOMAIN-CONTAINING PROTEIN"/>
    <property type="match status" value="1"/>
</dbReference>
<sequence>MTSSRYITRALPRLEPQLNNIPISVLASPRSRQIPTTLNSYRLLHTQKTPAMASSEVLSQTLSSITAIKLDQLQRQKKAYEAKKHSLLQDATTETDTRKRAKLLVDGVSKLPSMAKNPIISVDNIKHFLEQAQYDPSVTEPLLQDFEASLRKQLDVQSNKYEFASLYGKLVNDWIAGGKSVDSAGSSSPSGGGEYVKVGREEMHQQRATWEEYVFKPKETDPEAIQAYLQSVFSDSSKDCKQALVGLKEGIRVFQKYWDDRTHFTEDTLGICIRGLLRGDLLNDEKRSTMEDFLGNKVVLSEIADVLNMRMADRASWTWGDSPSMVEQRRNLNGRYRFYLDEDLLHTIFIYYIGRRWAAELRETLLMFAKAHGVWKSDIKPVSREDAHRRRYFLPTPPPRERVDPSAKTVHRNREEHFDKVILLDQLPESMDEVRGNYSDQDDATAEDTRKTQLDVTQRLLHRIQTEVLMQTRLGKDITVIRSDFKWFGPSIPHSSIFAVLDFLGVDAEWQGFFRRVLEAPMRFKDDPEDAPLRVRKRGTMLSTPMADFFGESLLFCLDFAVNQKADGAKLYRLHDDMWMFGAVETCEKAWQVITEFTDIFGLDLNQDKTGSVQISPKDRKASSLPSTTGNNLPKGEVKWGFLTLDPVIGRFTLNSTAIAPHISELRLQLSACRSVLDWVQAWNLYATRFFTNNFGQPANCFSRRHIDDILSTFRHVQRDLFPDDADGEGGVADHLRQQISDATLFPVDEIPAGYLYFPTSLGGLGLQNPFIPFLLVRDLVVEDPDKKIIDKFLEKEEFEYRRAKDMFEKEISTVRQEMGRVTGNEDFSDLFSEPFMGFGEFTRYRERTSELMFEAYEELMKKPEVKTSKSYAGWGVETDQSIRPVGEVKMAMEDEHTWDDMSAYDRWVVQVYHRDMISRFGGLEIVDRVSLPSGLISMLRQSRFQWQS</sequence>
<proteinExistence type="predicted"/>
<dbReference type="Proteomes" id="UP001301769">
    <property type="component" value="Unassembled WGS sequence"/>
</dbReference>
<organism evidence="1 2">
    <name type="scientific">Rhypophila decipiens</name>
    <dbReference type="NCBI Taxonomy" id="261697"/>
    <lineage>
        <taxon>Eukaryota</taxon>
        <taxon>Fungi</taxon>
        <taxon>Dikarya</taxon>
        <taxon>Ascomycota</taxon>
        <taxon>Pezizomycotina</taxon>
        <taxon>Sordariomycetes</taxon>
        <taxon>Sordariomycetidae</taxon>
        <taxon>Sordariales</taxon>
        <taxon>Naviculisporaceae</taxon>
        <taxon>Rhypophila</taxon>
    </lineage>
</organism>
<dbReference type="AlphaFoldDB" id="A0AAN6YIW4"/>